<sequence>MWPHALSRGSFPREKRQPLPQGHMGNGVPDAKCRHMTMSNVPEKLQNPQCSEPPGATKLPRLPLSLNQVSK</sequence>
<protein>
    <submittedName>
        <fullName evidence="2">Uncharacterized protein</fullName>
    </submittedName>
</protein>
<comment type="caution">
    <text evidence="2">The sequence shown here is derived from an EMBL/GenBank/DDBJ whole genome shotgun (WGS) entry which is preliminary data.</text>
</comment>
<dbReference type="Proteomes" id="UP000287033">
    <property type="component" value="Unassembled WGS sequence"/>
</dbReference>
<feature type="region of interest" description="Disordered" evidence="1">
    <location>
        <begin position="1"/>
        <end position="71"/>
    </location>
</feature>
<dbReference type="EMBL" id="BEZZ01071498">
    <property type="protein sequence ID" value="GCC42145.1"/>
    <property type="molecule type" value="Genomic_DNA"/>
</dbReference>
<reference evidence="2 3" key="1">
    <citation type="journal article" date="2018" name="Nat. Ecol. Evol.">
        <title>Shark genomes provide insights into elasmobranch evolution and the origin of vertebrates.</title>
        <authorList>
            <person name="Hara Y"/>
            <person name="Yamaguchi K"/>
            <person name="Onimaru K"/>
            <person name="Kadota M"/>
            <person name="Koyanagi M"/>
            <person name="Keeley SD"/>
            <person name="Tatsumi K"/>
            <person name="Tanaka K"/>
            <person name="Motone F"/>
            <person name="Kageyama Y"/>
            <person name="Nozu R"/>
            <person name="Adachi N"/>
            <person name="Nishimura O"/>
            <person name="Nakagawa R"/>
            <person name="Tanegashima C"/>
            <person name="Kiyatake I"/>
            <person name="Matsumoto R"/>
            <person name="Murakumo K"/>
            <person name="Nishida K"/>
            <person name="Terakita A"/>
            <person name="Kuratani S"/>
            <person name="Sato K"/>
            <person name="Hyodo S Kuraku.S."/>
        </authorList>
    </citation>
    <scope>NUCLEOTIDE SEQUENCE [LARGE SCALE GENOMIC DNA]</scope>
</reference>
<evidence type="ECO:0000313" key="3">
    <source>
        <dbReference type="Proteomes" id="UP000287033"/>
    </source>
</evidence>
<evidence type="ECO:0000313" key="2">
    <source>
        <dbReference type="EMBL" id="GCC42145.1"/>
    </source>
</evidence>
<accession>A0A401THN1</accession>
<organism evidence="2 3">
    <name type="scientific">Chiloscyllium punctatum</name>
    <name type="common">Brownbanded bambooshark</name>
    <name type="synonym">Hemiscyllium punctatum</name>
    <dbReference type="NCBI Taxonomy" id="137246"/>
    <lineage>
        <taxon>Eukaryota</taxon>
        <taxon>Metazoa</taxon>
        <taxon>Chordata</taxon>
        <taxon>Craniata</taxon>
        <taxon>Vertebrata</taxon>
        <taxon>Chondrichthyes</taxon>
        <taxon>Elasmobranchii</taxon>
        <taxon>Galeomorphii</taxon>
        <taxon>Galeoidea</taxon>
        <taxon>Orectolobiformes</taxon>
        <taxon>Hemiscylliidae</taxon>
        <taxon>Chiloscyllium</taxon>
    </lineage>
</organism>
<keyword evidence="3" id="KW-1185">Reference proteome</keyword>
<gene>
    <name evidence="2" type="ORF">chiPu_0026066</name>
</gene>
<name>A0A401THN1_CHIPU</name>
<evidence type="ECO:0000256" key="1">
    <source>
        <dbReference type="SAM" id="MobiDB-lite"/>
    </source>
</evidence>
<dbReference type="AlphaFoldDB" id="A0A401THN1"/>
<proteinExistence type="predicted"/>